<gene>
    <name evidence="13" type="primary">fliF</name>
    <name evidence="13" type="ORF">IFO66_01965</name>
</gene>
<evidence type="ECO:0000256" key="6">
    <source>
        <dbReference type="ARBA" id="ARBA00022989"/>
    </source>
</evidence>
<comment type="subcellular location">
    <subcellularLocation>
        <location evidence="1">Bacterial flagellum basal body</location>
    </subcellularLocation>
    <subcellularLocation>
        <location evidence="2">Cell membrane</location>
        <topology evidence="2">Multi-pass membrane protein</topology>
    </subcellularLocation>
</comment>
<evidence type="ECO:0000256" key="1">
    <source>
        <dbReference type="ARBA" id="ARBA00004117"/>
    </source>
</evidence>
<dbReference type="PANTHER" id="PTHR30046">
    <property type="entry name" value="FLAGELLAR M-RING PROTEIN"/>
    <property type="match status" value="1"/>
</dbReference>
<feature type="compositionally biased region" description="Gly residues" evidence="9">
    <location>
        <begin position="314"/>
        <end position="326"/>
    </location>
</feature>
<evidence type="ECO:0000256" key="8">
    <source>
        <dbReference type="ARBA" id="ARBA00023143"/>
    </source>
</evidence>
<evidence type="ECO:0000256" key="7">
    <source>
        <dbReference type="ARBA" id="ARBA00023136"/>
    </source>
</evidence>
<feature type="transmembrane region" description="Helical" evidence="10">
    <location>
        <begin position="442"/>
        <end position="464"/>
    </location>
</feature>
<comment type="caution">
    <text evidence="13">The sequence shown here is derived from an EMBL/GenBank/DDBJ whole genome shotgun (WGS) entry which is preliminary data.</text>
</comment>
<dbReference type="InterPro" id="IPR045851">
    <property type="entry name" value="AMP-bd_C_sf"/>
</dbReference>
<evidence type="ECO:0000313" key="13">
    <source>
        <dbReference type="EMBL" id="MBD8497058.1"/>
    </source>
</evidence>
<dbReference type="Proteomes" id="UP000634529">
    <property type="component" value="Unassembled WGS sequence"/>
</dbReference>
<keyword evidence="13" id="KW-0966">Cell projection</keyword>
<evidence type="ECO:0000259" key="11">
    <source>
        <dbReference type="Pfam" id="PF01514"/>
    </source>
</evidence>
<comment type="similarity">
    <text evidence="3">Belongs to the FliF family.</text>
</comment>
<dbReference type="RefSeq" id="WP_192023510.1">
    <property type="nucleotide sequence ID" value="NZ_JACYTN010000001.1"/>
</dbReference>
<reference evidence="13 14" key="1">
    <citation type="submission" date="2020-09" db="EMBL/GenBank/DDBJ databases">
        <title>Paenibacillus sp. CAU 1523 isolated from sand of Haeundae Beach.</title>
        <authorList>
            <person name="Kim W."/>
        </authorList>
    </citation>
    <scope>NUCLEOTIDE SEQUENCE [LARGE SCALE GENOMIC DNA]</scope>
    <source>
        <strain evidence="13 14">CAU 1523</strain>
    </source>
</reference>
<evidence type="ECO:0000256" key="5">
    <source>
        <dbReference type="ARBA" id="ARBA00022692"/>
    </source>
</evidence>
<dbReference type="PRINTS" id="PR01009">
    <property type="entry name" value="FLGMRINGFLIF"/>
</dbReference>
<dbReference type="InterPro" id="IPR043427">
    <property type="entry name" value="YscJ/FliF"/>
</dbReference>
<dbReference type="Pfam" id="PF08345">
    <property type="entry name" value="YscJ_FliF_C"/>
    <property type="match status" value="1"/>
</dbReference>
<dbReference type="InterPro" id="IPR000067">
    <property type="entry name" value="FlgMring_FliF"/>
</dbReference>
<proteinExistence type="inferred from homology"/>
<dbReference type="EMBL" id="JACYTN010000001">
    <property type="protein sequence ID" value="MBD8497058.1"/>
    <property type="molecule type" value="Genomic_DNA"/>
</dbReference>
<dbReference type="Pfam" id="PF01514">
    <property type="entry name" value="YscJ_FliF"/>
    <property type="match status" value="1"/>
</dbReference>
<evidence type="ECO:0000256" key="10">
    <source>
        <dbReference type="SAM" id="Phobius"/>
    </source>
</evidence>
<feature type="region of interest" description="Disordered" evidence="9">
    <location>
        <begin position="311"/>
        <end position="349"/>
    </location>
</feature>
<keyword evidence="5 10" id="KW-0812">Transmembrane</keyword>
<feature type="compositionally biased region" description="Polar residues" evidence="9">
    <location>
        <begin position="334"/>
        <end position="349"/>
    </location>
</feature>
<name>A0ABR9ASH4_9BACL</name>
<feature type="domain" description="Flagellar M-ring N-terminal" evidence="11">
    <location>
        <begin position="46"/>
        <end position="218"/>
    </location>
</feature>
<keyword evidence="7 10" id="KW-0472">Membrane</keyword>
<keyword evidence="4" id="KW-1003">Cell membrane</keyword>
<dbReference type="NCBIfam" id="TIGR00206">
    <property type="entry name" value="fliF"/>
    <property type="match status" value="1"/>
</dbReference>
<evidence type="ECO:0000256" key="3">
    <source>
        <dbReference type="ARBA" id="ARBA00007971"/>
    </source>
</evidence>
<evidence type="ECO:0000256" key="9">
    <source>
        <dbReference type="SAM" id="MobiDB-lite"/>
    </source>
</evidence>
<dbReference type="Gene3D" id="3.30.300.30">
    <property type="match status" value="1"/>
</dbReference>
<keyword evidence="14" id="KW-1185">Reference proteome</keyword>
<keyword evidence="8" id="KW-0975">Bacterial flagellum</keyword>
<dbReference type="PANTHER" id="PTHR30046:SF0">
    <property type="entry name" value="FLAGELLAR M-RING PROTEIN"/>
    <property type="match status" value="1"/>
</dbReference>
<keyword evidence="13" id="KW-0969">Cilium</keyword>
<organism evidence="13 14">
    <name type="scientific">Paenibacillus arenosi</name>
    <dbReference type="NCBI Taxonomy" id="2774142"/>
    <lineage>
        <taxon>Bacteria</taxon>
        <taxon>Bacillati</taxon>
        <taxon>Bacillota</taxon>
        <taxon>Bacilli</taxon>
        <taxon>Bacillales</taxon>
        <taxon>Paenibacillaceae</taxon>
        <taxon>Paenibacillus</taxon>
    </lineage>
</organism>
<sequence length="530" mass="58231">MNEKIGQYRERATQYWNQYSKKQKLLLGSTFIILLLAIGIVTYQLSKTEYSLAFKDLNSSDAAGIIEYLNTNSIPYQLSPDGASISVPAAMAAKAKVDVGAQGIVQNGSLGFDSFSPDGMMGGMTDNVFDVRYKDALNGEVERLLRQMEGIQDAQVLINLPQETVFMEAEKPQASASIVLKFKPGYVPDQKVIDGYFNLVSTAVPNLEIDNISMMTGNSPLYASSSSNGVNGSFLGTVDDQLAVQRRYERELSDKVRMFLSSFVGPDKVNVLISSNLNFDIQTEEHNEVKPVDEENMKGIEISVEELQESFNGSGAGEGGVAGVGDGEVPNYPGDTNSGQTQSEKSQRTVNYEVTRIKKAIQSSPYAVTDLTIHAAVESQLTDAQRDSIEKVLKSIVAAQLQTTATKNNVTITDDVLKQKVSVIAQNETNVAVTAESGIPTWVWYGAGVLLLLLVGGGIAFAVMRKRKRQEEEYELDDVQFIPTNIELPSIDLEHVTSEHQVRKQLEALAKKKPEEFVNLLRTWLLDDSR</sequence>
<accession>A0ABR9ASH4</accession>
<keyword evidence="13" id="KW-0282">Flagellum</keyword>
<dbReference type="InterPro" id="IPR006182">
    <property type="entry name" value="FliF_N_dom"/>
</dbReference>
<evidence type="ECO:0000256" key="2">
    <source>
        <dbReference type="ARBA" id="ARBA00004651"/>
    </source>
</evidence>
<evidence type="ECO:0000313" key="14">
    <source>
        <dbReference type="Proteomes" id="UP000634529"/>
    </source>
</evidence>
<feature type="domain" description="Flagellar M-ring C-terminal" evidence="12">
    <location>
        <begin position="260"/>
        <end position="397"/>
    </location>
</feature>
<feature type="transmembrane region" description="Helical" evidence="10">
    <location>
        <begin position="25"/>
        <end position="45"/>
    </location>
</feature>
<protein>
    <submittedName>
        <fullName evidence="13">Flagellar M-ring protein FliF</fullName>
    </submittedName>
</protein>
<evidence type="ECO:0000256" key="4">
    <source>
        <dbReference type="ARBA" id="ARBA00022475"/>
    </source>
</evidence>
<evidence type="ECO:0000259" key="12">
    <source>
        <dbReference type="Pfam" id="PF08345"/>
    </source>
</evidence>
<dbReference type="InterPro" id="IPR013556">
    <property type="entry name" value="Flag_M-ring_C"/>
</dbReference>
<keyword evidence="6 10" id="KW-1133">Transmembrane helix</keyword>